<keyword evidence="4" id="KW-0456">Lyase</keyword>
<reference evidence="7" key="1">
    <citation type="submission" date="2017-09" db="EMBL/GenBank/DDBJ databases">
        <authorList>
            <person name="Ehlers B."/>
            <person name="Leendertz F.H."/>
        </authorList>
    </citation>
    <scope>NUCLEOTIDE SEQUENCE</scope>
    <source>
        <strain evidence="7">MAVP-26</strain>
    </source>
</reference>
<keyword evidence="5" id="KW-0472">Membrane</keyword>
<evidence type="ECO:0000259" key="6">
    <source>
        <dbReference type="Pfam" id="PF01370"/>
    </source>
</evidence>
<feature type="transmembrane region" description="Helical" evidence="5">
    <location>
        <begin position="35"/>
        <end position="55"/>
    </location>
</feature>
<dbReference type="InterPro" id="IPR044516">
    <property type="entry name" value="UXS-like"/>
</dbReference>
<name>A0A249W8H9_VIBPH</name>
<dbReference type="PANTHER" id="PTHR43078:SF6">
    <property type="entry name" value="UDP-GLUCURONIC ACID DECARBOXYLASE 1"/>
    <property type="match status" value="1"/>
</dbReference>
<dbReference type="GO" id="GO:0042732">
    <property type="term" value="P:D-xylose metabolic process"/>
    <property type="evidence" value="ECO:0007669"/>
    <property type="project" value="InterPro"/>
</dbReference>
<sequence>MVNYMKNNRINIISDDNEQLYLSQKSWDLLRNKTVLVTGATGMLAVCMVRFFVYLNRKDQLNIRVLLLARSEQKVQNLFGELTGEFECFYQDVCQPIEFDDEVDFVIHAASNASPHHIKHDPVGIIQANVVGTMNLLELVKNKRVKNFLFMSTREVYGNLESQELIRERDFGSFDPLDSRSCYPESKRMAETLLQSYAIQHDVPFTAVRIAHSYGPGMFLNDGRVMSDLVGCVIDNQPIVLKSDGSALRSFCYVTDAVSAMLLVLLKGEVNTAYNIANETEEVSILQLANLLSDLGGGISSVKHEISNDNAYCQYKRTKLCTEKIEALSWKPRVDLKSGLEKTIEFIR</sequence>
<protein>
    <submittedName>
        <fullName evidence="7">dTDP-glucose 4,6-dehydratase</fullName>
    </submittedName>
</protein>
<evidence type="ECO:0000256" key="5">
    <source>
        <dbReference type="SAM" id="Phobius"/>
    </source>
</evidence>
<dbReference type="GO" id="GO:0048040">
    <property type="term" value="F:UDP-glucuronate decarboxylase activity"/>
    <property type="evidence" value="ECO:0007669"/>
    <property type="project" value="TreeGrafter"/>
</dbReference>
<dbReference type="InterPro" id="IPR001509">
    <property type="entry name" value="Epimerase_deHydtase"/>
</dbReference>
<keyword evidence="5" id="KW-0812">Transmembrane</keyword>
<keyword evidence="3" id="KW-0520">NAD</keyword>
<proteinExistence type="predicted"/>
<keyword evidence="5" id="KW-1133">Transmembrane helix</keyword>
<dbReference type="Gene3D" id="3.40.50.720">
    <property type="entry name" value="NAD(P)-binding Rossmann-like Domain"/>
    <property type="match status" value="1"/>
</dbReference>
<evidence type="ECO:0000256" key="3">
    <source>
        <dbReference type="ARBA" id="ARBA00023027"/>
    </source>
</evidence>
<dbReference type="SUPFAM" id="SSF51735">
    <property type="entry name" value="NAD(P)-binding Rossmann-fold domains"/>
    <property type="match status" value="1"/>
</dbReference>
<evidence type="ECO:0000313" key="7">
    <source>
        <dbReference type="EMBL" id="ASZ52381.1"/>
    </source>
</evidence>
<dbReference type="AlphaFoldDB" id="A0A249W8H9"/>
<dbReference type="GO" id="GO:0005737">
    <property type="term" value="C:cytoplasm"/>
    <property type="evidence" value="ECO:0007669"/>
    <property type="project" value="TreeGrafter"/>
</dbReference>
<evidence type="ECO:0000256" key="1">
    <source>
        <dbReference type="ARBA" id="ARBA00001911"/>
    </source>
</evidence>
<accession>A0A249W8H9</accession>
<feature type="domain" description="NAD-dependent epimerase/dehydratase" evidence="6">
    <location>
        <begin position="35"/>
        <end position="277"/>
    </location>
</feature>
<comment type="cofactor">
    <cofactor evidence="1">
        <name>NAD(+)</name>
        <dbReference type="ChEBI" id="CHEBI:57540"/>
    </cofactor>
</comment>
<evidence type="ECO:0000256" key="2">
    <source>
        <dbReference type="ARBA" id="ARBA00022793"/>
    </source>
</evidence>
<dbReference type="InterPro" id="IPR036291">
    <property type="entry name" value="NAD(P)-bd_dom_sf"/>
</dbReference>
<dbReference type="GO" id="GO:0070403">
    <property type="term" value="F:NAD+ binding"/>
    <property type="evidence" value="ECO:0007669"/>
    <property type="project" value="InterPro"/>
</dbReference>
<evidence type="ECO:0000256" key="4">
    <source>
        <dbReference type="ARBA" id="ARBA00023239"/>
    </source>
</evidence>
<dbReference type="Pfam" id="PF01370">
    <property type="entry name" value="Epimerase"/>
    <property type="match status" value="1"/>
</dbReference>
<dbReference type="EMBL" id="CP023248">
    <property type="protein sequence ID" value="ASZ52381.1"/>
    <property type="molecule type" value="Genomic_DNA"/>
</dbReference>
<keyword evidence="2" id="KW-0210">Decarboxylase</keyword>
<dbReference type="PANTHER" id="PTHR43078">
    <property type="entry name" value="UDP-GLUCURONIC ACID DECARBOXYLASE-RELATED"/>
    <property type="match status" value="1"/>
</dbReference>
<organism evidence="7">
    <name type="scientific">Vibrio parahaemolyticus</name>
    <dbReference type="NCBI Taxonomy" id="670"/>
    <lineage>
        <taxon>Bacteria</taxon>
        <taxon>Pseudomonadati</taxon>
        <taxon>Pseudomonadota</taxon>
        <taxon>Gammaproteobacteria</taxon>
        <taxon>Vibrionales</taxon>
        <taxon>Vibrionaceae</taxon>
        <taxon>Vibrio</taxon>
    </lineage>
</organism>
<gene>
    <name evidence="7" type="ORF">YA91_18405</name>
</gene>